<feature type="disulfide bond" evidence="10">
    <location>
        <begin position="34"/>
        <end position="61"/>
    </location>
</feature>
<gene>
    <name evidence="16" type="ORF">GSLYS_00000841001</name>
</gene>
<comment type="caution">
    <text evidence="11">Lacks conserved residue(s) required for the propagation of feature annotation.</text>
</comment>
<evidence type="ECO:0000256" key="13">
    <source>
        <dbReference type="SAM" id="Phobius"/>
    </source>
</evidence>
<feature type="region of interest" description="Disordered" evidence="12">
    <location>
        <begin position="337"/>
        <end position="387"/>
    </location>
</feature>
<keyword evidence="8" id="KW-0168">Coated pit</keyword>
<evidence type="ECO:0000313" key="17">
    <source>
        <dbReference type="Proteomes" id="UP001497497"/>
    </source>
</evidence>
<name>A0AAV2H367_LYMST</name>
<reference evidence="16 17" key="1">
    <citation type="submission" date="2024-04" db="EMBL/GenBank/DDBJ databases">
        <authorList>
            <consortium name="Genoscope - CEA"/>
            <person name="William W."/>
        </authorList>
    </citation>
    <scope>NUCLEOTIDE SEQUENCE [LARGE SCALE GENOMIC DNA]</scope>
</reference>
<evidence type="ECO:0000313" key="16">
    <source>
        <dbReference type="EMBL" id="CAL1526664.1"/>
    </source>
</evidence>
<dbReference type="PANTHER" id="PTHR24270">
    <property type="entry name" value="LOW-DENSITY LIPOPROTEIN RECEPTOR-RELATED"/>
    <property type="match status" value="1"/>
</dbReference>
<keyword evidence="17" id="KW-1185">Reference proteome</keyword>
<dbReference type="Proteomes" id="UP001497497">
    <property type="component" value="Unassembled WGS sequence"/>
</dbReference>
<evidence type="ECO:0000256" key="9">
    <source>
        <dbReference type="ARBA" id="ARBA00037878"/>
    </source>
</evidence>
<evidence type="ECO:0000259" key="15">
    <source>
        <dbReference type="PROSITE" id="PS01180"/>
    </source>
</evidence>
<evidence type="ECO:0000256" key="14">
    <source>
        <dbReference type="SAM" id="SignalP"/>
    </source>
</evidence>
<keyword evidence="4" id="KW-0677">Repeat</keyword>
<dbReference type="SUPFAM" id="SSF49854">
    <property type="entry name" value="Spermadhesin, CUB domain"/>
    <property type="match status" value="1"/>
</dbReference>
<evidence type="ECO:0000256" key="12">
    <source>
        <dbReference type="SAM" id="MobiDB-lite"/>
    </source>
</evidence>
<dbReference type="GO" id="GO:0005886">
    <property type="term" value="C:plasma membrane"/>
    <property type="evidence" value="ECO:0007669"/>
    <property type="project" value="TreeGrafter"/>
</dbReference>
<dbReference type="InterPro" id="IPR002172">
    <property type="entry name" value="LDrepeatLR_classA_rpt"/>
</dbReference>
<keyword evidence="3 13" id="KW-0812">Transmembrane</keyword>
<evidence type="ECO:0000256" key="10">
    <source>
        <dbReference type="PROSITE-ProRule" id="PRU00059"/>
    </source>
</evidence>
<evidence type="ECO:0000256" key="5">
    <source>
        <dbReference type="ARBA" id="ARBA00022989"/>
    </source>
</evidence>
<dbReference type="CDD" id="cd00112">
    <property type="entry name" value="LDLa"/>
    <property type="match status" value="2"/>
</dbReference>
<keyword evidence="2" id="KW-0254">Endocytosis</keyword>
<keyword evidence="14" id="KW-0732">Signal</keyword>
<feature type="transmembrane region" description="Helical" evidence="13">
    <location>
        <begin position="307"/>
        <end position="327"/>
    </location>
</feature>
<feature type="compositionally biased region" description="Polar residues" evidence="12">
    <location>
        <begin position="338"/>
        <end position="354"/>
    </location>
</feature>
<evidence type="ECO:0000256" key="11">
    <source>
        <dbReference type="PROSITE-ProRule" id="PRU00124"/>
    </source>
</evidence>
<dbReference type="GO" id="GO:0005905">
    <property type="term" value="C:clathrin-coated pit"/>
    <property type="evidence" value="ECO:0007669"/>
    <property type="project" value="UniProtKB-KW"/>
</dbReference>
<dbReference type="InterPro" id="IPR000859">
    <property type="entry name" value="CUB_dom"/>
</dbReference>
<dbReference type="InterPro" id="IPR035914">
    <property type="entry name" value="Sperma_CUB_dom_sf"/>
</dbReference>
<sequence>MNVKSWKSIDLMTCNALLVMLVTPTIIEGNTSPCRREYRLQDGVVLSLDAHNLTLFPKADCTVVLRADRNMLIRADLVYRPEGGATCQTDFVQIGNDVTMVGLDLMTSYTFCDETETEIMSRGNKLWLVYRTAHTPKQFKVAVKAVRPVQCDKGEYTCSPAQCIQSSLVCNGVKDCENGRDEFCYTPGKVIPEKIPSTCFRCADGTCISPKVFVYEDLHGVTDWYLCDGISHCPDSWDENPDACWAYQHDKFALIQCDRTDRHRGVINMWKTDFCAGAQQCATNTSKQVCYDRSKDNDFNPIDKQTLIIGLTASLVILTFPLAFLIYRICIRPAGHRPSTTSTVSTTCAHSSTNDGEDCPMVSSDDSSGRKGGTGGAHSFSSRTDCDDDSHLPLRLKHKADKLLFDLQREVSQLDTLTSSPKARQVVI</sequence>
<feature type="chain" id="PRO_5043315208" description="CUB domain-containing protein" evidence="14">
    <location>
        <begin position="30"/>
        <end position="428"/>
    </location>
</feature>
<comment type="subcellular location">
    <subcellularLocation>
        <location evidence="9">Membrane</location>
        <location evidence="9">Coated pit</location>
    </subcellularLocation>
    <subcellularLocation>
        <location evidence="1">Membrane</location>
        <topology evidence="1">Single-pass membrane protein</topology>
    </subcellularLocation>
</comment>
<feature type="disulfide bond" evidence="11">
    <location>
        <begin position="151"/>
        <end position="163"/>
    </location>
</feature>
<dbReference type="PANTHER" id="PTHR24270:SF62">
    <property type="entry name" value="LOW-DENSITY LIPOPROTEIN RECEPTOR-RELATED PROTEIN 2"/>
    <property type="match status" value="1"/>
</dbReference>
<dbReference type="Pfam" id="PF00057">
    <property type="entry name" value="Ldl_recept_a"/>
    <property type="match status" value="1"/>
</dbReference>
<keyword evidence="7 11" id="KW-1015">Disulfide bond</keyword>
<evidence type="ECO:0000256" key="3">
    <source>
        <dbReference type="ARBA" id="ARBA00022692"/>
    </source>
</evidence>
<feature type="signal peptide" evidence="14">
    <location>
        <begin position="1"/>
        <end position="29"/>
    </location>
</feature>
<accession>A0AAV2H367</accession>
<feature type="domain" description="CUB" evidence="15">
    <location>
        <begin position="34"/>
        <end position="146"/>
    </location>
</feature>
<keyword evidence="6 13" id="KW-0472">Membrane</keyword>
<dbReference type="EMBL" id="CAXITT010000007">
    <property type="protein sequence ID" value="CAL1526664.1"/>
    <property type="molecule type" value="Genomic_DNA"/>
</dbReference>
<dbReference type="InterPro" id="IPR050685">
    <property type="entry name" value="LDLR"/>
</dbReference>
<feature type="disulfide bond" evidence="11">
    <location>
        <begin position="158"/>
        <end position="176"/>
    </location>
</feature>
<evidence type="ECO:0000256" key="2">
    <source>
        <dbReference type="ARBA" id="ARBA00022583"/>
    </source>
</evidence>
<keyword evidence="5 13" id="KW-1133">Transmembrane helix</keyword>
<dbReference type="Gene3D" id="4.10.400.10">
    <property type="entry name" value="Low-density Lipoprotein Receptor"/>
    <property type="match status" value="2"/>
</dbReference>
<organism evidence="16 17">
    <name type="scientific">Lymnaea stagnalis</name>
    <name type="common">Great pond snail</name>
    <name type="synonym">Helix stagnalis</name>
    <dbReference type="NCBI Taxonomy" id="6523"/>
    <lineage>
        <taxon>Eukaryota</taxon>
        <taxon>Metazoa</taxon>
        <taxon>Spiralia</taxon>
        <taxon>Lophotrochozoa</taxon>
        <taxon>Mollusca</taxon>
        <taxon>Gastropoda</taxon>
        <taxon>Heterobranchia</taxon>
        <taxon>Euthyneura</taxon>
        <taxon>Panpulmonata</taxon>
        <taxon>Hygrophila</taxon>
        <taxon>Lymnaeoidea</taxon>
        <taxon>Lymnaeidae</taxon>
        <taxon>Lymnaea</taxon>
    </lineage>
</organism>
<dbReference type="PROSITE" id="PS01180">
    <property type="entry name" value="CUB"/>
    <property type="match status" value="1"/>
</dbReference>
<evidence type="ECO:0000256" key="8">
    <source>
        <dbReference type="ARBA" id="ARBA00023176"/>
    </source>
</evidence>
<evidence type="ECO:0000256" key="6">
    <source>
        <dbReference type="ARBA" id="ARBA00023136"/>
    </source>
</evidence>
<proteinExistence type="predicted"/>
<evidence type="ECO:0000256" key="7">
    <source>
        <dbReference type="ARBA" id="ARBA00023157"/>
    </source>
</evidence>
<evidence type="ECO:0000256" key="4">
    <source>
        <dbReference type="ARBA" id="ARBA00022737"/>
    </source>
</evidence>
<dbReference type="SMART" id="SM00192">
    <property type="entry name" value="LDLa"/>
    <property type="match status" value="2"/>
</dbReference>
<dbReference type="SUPFAM" id="SSF57424">
    <property type="entry name" value="LDL receptor-like module"/>
    <property type="match status" value="1"/>
</dbReference>
<dbReference type="Gene3D" id="2.60.120.290">
    <property type="entry name" value="Spermadhesin, CUB domain"/>
    <property type="match status" value="1"/>
</dbReference>
<dbReference type="AlphaFoldDB" id="A0AAV2H367"/>
<dbReference type="PROSITE" id="PS50068">
    <property type="entry name" value="LDLRA_2"/>
    <property type="match status" value="1"/>
</dbReference>
<protein>
    <recommendedName>
        <fullName evidence="15">CUB domain-containing protein</fullName>
    </recommendedName>
</protein>
<evidence type="ECO:0000256" key="1">
    <source>
        <dbReference type="ARBA" id="ARBA00004167"/>
    </source>
</evidence>
<dbReference type="InterPro" id="IPR036055">
    <property type="entry name" value="LDL_receptor-like_sf"/>
</dbReference>
<dbReference type="GO" id="GO:0006897">
    <property type="term" value="P:endocytosis"/>
    <property type="evidence" value="ECO:0007669"/>
    <property type="project" value="UniProtKB-KW"/>
</dbReference>
<comment type="caution">
    <text evidence="16">The sequence shown here is derived from an EMBL/GenBank/DDBJ whole genome shotgun (WGS) entry which is preliminary data.</text>
</comment>